<feature type="region of interest" description="Disordered" evidence="6">
    <location>
        <begin position="263"/>
        <end position="316"/>
    </location>
</feature>
<evidence type="ECO:0000259" key="8">
    <source>
        <dbReference type="Pfam" id="PF02911"/>
    </source>
</evidence>
<protein>
    <recommendedName>
        <fullName evidence="2 5">Methionyl-tRNA formyltransferase</fullName>
        <ecNumber evidence="2 5">2.1.2.9</ecNumber>
    </recommendedName>
</protein>
<feature type="domain" description="Formyl transferase C-terminal" evidence="8">
    <location>
        <begin position="221"/>
        <end position="343"/>
    </location>
</feature>
<evidence type="ECO:0000256" key="3">
    <source>
        <dbReference type="ARBA" id="ARBA00022679"/>
    </source>
</evidence>
<dbReference type="Proteomes" id="UP001251870">
    <property type="component" value="Unassembled WGS sequence"/>
</dbReference>
<comment type="similarity">
    <text evidence="1 5">Belongs to the Fmt family.</text>
</comment>
<dbReference type="Pfam" id="PF00551">
    <property type="entry name" value="Formyl_trans_N"/>
    <property type="match status" value="1"/>
</dbReference>
<dbReference type="InterPro" id="IPR044135">
    <property type="entry name" value="Met-tRNA-FMT_C"/>
</dbReference>
<evidence type="ECO:0000259" key="7">
    <source>
        <dbReference type="Pfam" id="PF00551"/>
    </source>
</evidence>
<dbReference type="SUPFAM" id="SSF50486">
    <property type="entry name" value="FMT C-terminal domain-like"/>
    <property type="match status" value="1"/>
</dbReference>
<keyword evidence="3 5" id="KW-0808">Transferase</keyword>
<evidence type="ECO:0000313" key="9">
    <source>
        <dbReference type="EMBL" id="MDR8018493.1"/>
    </source>
</evidence>
<dbReference type="RefSeq" id="WP_310547486.1">
    <property type="nucleotide sequence ID" value="NZ_JAVKGR010000002.1"/>
</dbReference>
<dbReference type="InterPro" id="IPR041711">
    <property type="entry name" value="Met-tRNA-FMT_N"/>
</dbReference>
<sequence length="355" mass="37122">MQHFTRHTLAAATRLDPLPDAPLLFAGTPEIAATALRRLAAAGAQFAAVLTRPDAPVGRKRRLTPSPVAQAAEDLGLPVIRADRVDEEVTAQLTATGAQLGIVVAYGALLPRPALDALPLGWVNLHYSALPAHRGAAPVPHSILAGDETTAATVFQLEPGMDTGPLHGMCDYPIDVGISAGQLLEELTEIGSELLQVLLPRLLDGTSEPTSQQGEPSYAGKLRRSDAYVDPRATADEVARRANATIPEPGAWTWHGDRRLKLGPLRPLSAQPPDSDLPHAAEPRPAAEPSEPGTLLTVDSAGEGGGTGGEIAMRTGDGGAVLLSTVQPEGKQMMEAQAWLRGQQGPVVLGTDPQP</sequence>
<dbReference type="InterPro" id="IPR005793">
    <property type="entry name" value="Formyl_trans_C"/>
</dbReference>
<evidence type="ECO:0000256" key="2">
    <source>
        <dbReference type="ARBA" id="ARBA00012261"/>
    </source>
</evidence>
<evidence type="ECO:0000256" key="5">
    <source>
        <dbReference type="HAMAP-Rule" id="MF_00182"/>
    </source>
</evidence>
<dbReference type="PANTHER" id="PTHR11138:SF5">
    <property type="entry name" value="METHIONYL-TRNA FORMYLTRANSFERASE, MITOCHONDRIAL"/>
    <property type="match status" value="1"/>
</dbReference>
<feature type="compositionally biased region" description="Low complexity" evidence="6">
    <location>
        <begin position="283"/>
        <end position="292"/>
    </location>
</feature>
<organism evidence="9 10">
    <name type="scientific">Nesterenkonia aerolata</name>
    <dbReference type="NCBI Taxonomy" id="3074079"/>
    <lineage>
        <taxon>Bacteria</taxon>
        <taxon>Bacillati</taxon>
        <taxon>Actinomycetota</taxon>
        <taxon>Actinomycetes</taxon>
        <taxon>Micrococcales</taxon>
        <taxon>Micrococcaceae</taxon>
        <taxon>Nesterenkonia</taxon>
    </lineage>
</organism>
<dbReference type="EC" id="2.1.2.9" evidence="2 5"/>
<accession>A0ABU2DPR0</accession>
<proteinExistence type="inferred from homology"/>
<dbReference type="Pfam" id="PF02911">
    <property type="entry name" value="Formyl_trans_C"/>
    <property type="match status" value="1"/>
</dbReference>
<gene>
    <name evidence="5" type="primary">fmt</name>
    <name evidence="9" type="ORF">RIL96_02770</name>
</gene>
<dbReference type="Gene3D" id="3.40.50.12230">
    <property type="match status" value="1"/>
</dbReference>
<dbReference type="InterPro" id="IPR011034">
    <property type="entry name" value="Formyl_transferase-like_C_sf"/>
</dbReference>
<dbReference type="SUPFAM" id="SSF53328">
    <property type="entry name" value="Formyltransferase"/>
    <property type="match status" value="1"/>
</dbReference>
<dbReference type="EMBL" id="JAVKGR010000002">
    <property type="protein sequence ID" value="MDR8018493.1"/>
    <property type="molecule type" value="Genomic_DNA"/>
</dbReference>
<dbReference type="InterPro" id="IPR005794">
    <property type="entry name" value="Fmt"/>
</dbReference>
<feature type="region of interest" description="Disordered" evidence="6">
    <location>
        <begin position="205"/>
        <end position="226"/>
    </location>
</feature>
<name>A0ABU2DPR0_9MICC</name>
<dbReference type="InterPro" id="IPR036477">
    <property type="entry name" value="Formyl_transf_N_sf"/>
</dbReference>
<dbReference type="CDD" id="cd08646">
    <property type="entry name" value="FMT_core_Met-tRNA-FMT_N"/>
    <property type="match status" value="1"/>
</dbReference>
<dbReference type="GO" id="GO:0004479">
    <property type="term" value="F:methionyl-tRNA formyltransferase activity"/>
    <property type="evidence" value="ECO:0007669"/>
    <property type="project" value="UniProtKB-EC"/>
</dbReference>
<evidence type="ECO:0000313" key="10">
    <source>
        <dbReference type="Proteomes" id="UP001251870"/>
    </source>
</evidence>
<evidence type="ECO:0000256" key="1">
    <source>
        <dbReference type="ARBA" id="ARBA00010699"/>
    </source>
</evidence>
<dbReference type="HAMAP" id="MF_00182">
    <property type="entry name" value="Formyl_trans"/>
    <property type="match status" value="1"/>
</dbReference>
<dbReference type="InterPro" id="IPR002376">
    <property type="entry name" value="Formyl_transf_N"/>
</dbReference>
<keyword evidence="4 5" id="KW-0648">Protein biosynthesis</keyword>
<keyword evidence="10" id="KW-1185">Reference proteome</keyword>
<feature type="binding site" evidence="5">
    <location>
        <begin position="128"/>
        <end position="131"/>
    </location>
    <ligand>
        <name>(6S)-5,6,7,8-tetrahydrofolate</name>
        <dbReference type="ChEBI" id="CHEBI:57453"/>
    </ligand>
</feature>
<feature type="domain" description="Formyl transferase N-terminal" evidence="7">
    <location>
        <begin position="28"/>
        <end position="195"/>
    </location>
</feature>
<reference evidence="9 10" key="1">
    <citation type="submission" date="2023-09" db="EMBL/GenBank/DDBJ databases">
        <title>Description of three actinobacteria isolated from air of manufacturing shop in a pharmaceutical factory.</title>
        <authorList>
            <person name="Zhang D.-F."/>
        </authorList>
    </citation>
    <scope>NUCLEOTIDE SEQUENCE [LARGE SCALE GENOMIC DNA]</scope>
    <source>
        <strain evidence="9 10">LY-0111</strain>
    </source>
</reference>
<evidence type="ECO:0000256" key="4">
    <source>
        <dbReference type="ARBA" id="ARBA00022917"/>
    </source>
</evidence>
<comment type="catalytic activity">
    <reaction evidence="5">
        <text>L-methionyl-tRNA(fMet) + (6R)-10-formyltetrahydrofolate = N-formyl-L-methionyl-tRNA(fMet) + (6S)-5,6,7,8-tetrahydrofolate + H(+)</text>
        <dbReference type="Rhea" id="RHEA:24380"/>
        <dbReference type="Rhea" id="RHEA-COMP:9952"/>
        <dbReference type="Rhea" id="RHEA-COMP:9953"/>
        <dbReference type="ChEBI" id="CHEBI:15378"/>
        <dbReference type="ChEBI" id="CHEBI:57453"/>
        <dbReference type="ChEBI" id="CHEBI:78530"/>
        <dbReference type="ChEBI" id="CHEBI:78844"/>
        <dbReference type="ChEBI" id="CHEBI:195366"/>
        <dbReference type="EC" id="2.1.2.9"/>
    </reaction>
</comment>
<dbReference type="PANTHER" id="PTHR11138">
    <property type="entry name" value="METHIONYL-TRNA FORMYLTRANSFERASE"/>
    <property type="match status" value="1"/>
</dbReference>
<comment type="caution">
    <text evidence="9">The sequence shown here is derived from an EMBL/GenBank/DDBJ whole genome shotgun (WGS) entry which is preliminary data.</text>
</comment>
<dbReference type="CDD" id="cd08704">
    <property type="entry name" value="Met_tRNA_FMT_C"/>
    <property type="match status" value="1"/>
</dbReference>
<evidence type="ECO:0000256" key="6">
    <source>
        <dbReference type="SAM" id="MobiDB-lite"/>
    </source>
</evidence>
<comment type="function">
    <text evidence="5">Attaches a formyl group to the free amino group of methionyl-tRNA(fMet). The formyl group appears to play a dual role in the initiator identity of N-formylmethionyl-tRNA by promoting its recognition by IF2 and preventing the misappropriation of this tRNA by the elongation apparatus.</text>
</comment>